<sequence length="269" mass="30437">MKLLFVITSFSLFLSASAQELFSQTEPASNRAVGSIGFRVDNSIMDETYTSKKNYHLIPEIMLGISKKLMVSGDVFFSNRSDVLKYEGGSVYAKYRFLSNDAVQKHFRMAGFGRVSYNNSDIHQEEINMYGHNTGVEFGIVATQLLRKVALSSSISYLKATDNGNGNKFLYGQDKSKAVNYTLSVGKLILPKEYKGYRQTNLNLMMEFLSQVNTESGKYFVDVAPSVQFIFNSQGRLDIGYRKELRTTLLRTAPNGAFIRLEYNFFNTF</sequence>
<organism evidence="2 3">
    <name type="scientific">Flavisolibacter ginsengisoli DSM 18119</name>
    <dbReference type="NCBI Taxonomy" id="1121884"/>
    <lineage>
        <taxon>Bacteria</taxon>
        <taxon>Pseudomonadati</taxon>
        <taxon>Bacteroidota</taxon>
        <taxon>Chitinophagia</taxon>
        <taxon>Chitinophagales</taxon>
        <taxon>Chitinophagaceae</taxon>
        <taxon>Flavisolibacter</taxon>
    </lineage>
</organism>
<dbReference type="STRING" id="1121884.SAMN02745131_03268"/>
<dbReference type="AlphaFoldDB" id="A0A1M5DKG3"/>
<dbReference type="EMBL" id="FQUU01000015">
    <property type="protein sequence ID" value="SHF67440.1"/>
    <property type="molecule type" value="Genomic_DNA"/>
</dbReference>
<evidence type="ECO:0000313" key="3">
    <source>
        <dbReference type="Proteomes" id="UP000184048"/>
    </source>
</evidence>
<protein>
    <recommendedName>
        <fullName evidence="4">MetA-pathway of phenol degradation</fullName>
    </recommendedName>
</protein>
<evidence type="ECO:0008006" key="4">
    <source>
        <dbReference type="Google" id="ProtNLM"/>
    </source>
</evidence>
<keyword evidence="3" id="KW-1185">Reference proteome</keyword>
<reference evidence="2 3" key="1">
    <citation type="submission" date="2016-11" db="EMBL/GenBank/DDBJ databases">
        <authorList>
            <person name="Jaros S."/>
            <person name="Januszkiewicz K."/>
            <person name="Wedrychowicz H."/>
        </authorList>
    </citation>
    <scope>NUCLEOTIDE SEQUENCE [LARGE SCALE GENOMIC DNA]</scope>
    <source>
        <strain evidence="2 3">DSM 18119</strain>
    </source>
</reference>
<feature type="chain" id="PRO_5012318958" description="MetA-pathway of phenol degradation" evidence="1">
    <location>
        <begin position="19"/>
        <end position="269"/>
    </location>
</feature>
<dbReference type="Proteomes" id="UP000184048">
    <property type="component" value="Unassembled WGS sequence"/>
</dbReference>
<evidence type="ECO:0000313" key="2">
    <source>
        <dbReference type="EMBL" id="SHF67440.1"/>
    </source>
</evidence>
<evidence type="ECO:0000256" key="1">
    <source>
        <dbReference type="SAM" id="SignalP"/>
    </source>
</evidence>
<gene>
    <name evidence="2" type="ORF">SAMN02745131_03268</name>
</gene>
<feature type="signal peptide" evidence="1">
    <location>
        <begin position="1"/>
        <end position="18"/>
    </location>
</feature>
<name>A0A1M5DKG3_9BACT</name>
<dbReference type="RefSeq" id="WP_072836407.1">
    <property type="nucleotide sequence ID" value="NZ_FQUU01000015.1"/>
</dbReference>
<proteinExistence type="predicted"/>
<accession>A0A1M5DKG3</accession>
<keyword evidence="1" id="KW-0732">Signal</keyword>
<dbReference type="OrthoDB" id="649238at2"/>